<dbReference type="Gene3D" id="3.20.20.80">
    <property type="entry name" value="Glycosidases"/>
    <property type="match status" value="1"/>
</dbReference>
<organism evidence="6 7">
    <name type="scientific">Dermatophilus congolensis</name>
    <dbReference type="NCBI Taxonomy" id="1863"/>
    <lineage>
        <taxon>Bacteria</taxon>
        <taxon>Bacillati</taxon>
        <taxon>Actinomycetota</taxon>
        <taxon>Actinomycetes</taxon>
        <taxon>Micrococcales</taxon>
        <taxon>Dermatophilaceae</taxon>
        <taxon>Dermatophilus</taxon>
    </lineage>
</organism>
<dbReference type="EMBL" id="UFYA01000001">
    <property type="protein sequence ID" value="STD08110.1"/>
    <property type="molecule type" value="Genomic_DNA"/>
</dbReference>
<dbReference type="Pfam" id="PF00150">
    <property type="entry name" value="Cellulase"/>
    <property type="match status" value="1"/>
</dbReference>
<dbReference type="GO" id="GO:0004553">
    <property type="term" value="F:hydrolase activity, hydrolyzing O-glycosyl compounds"/>
    <property type="evidence" value="ECO:0007669"/>
    <property type="project" value="InterPro"/>
</dbReference>
<dbReference type="Proteomes" id="UP000254118">
    <property type="component" value="Unassembled WGS sequence"/>
</dbReference>
<evidence type="ECO:0000256" key="1">
    <source>
        <dbReference type="ARBA" id="ARBA00022801"/>
    </source>
</evidence>
<dbReference type="InterPro" id="IPR017853">
    <property type="entry name" value="GH"/>
</dbReference>
<evidence type="ECO:0000313" key="6">
    <source>
        <dbReference type="EMBL" id="STD08110.1"/>
    </source>
</evidence>
<dbReference type="PANTHER" id="PTHR12631:SF10">
    <property type="entry name" value="BETA-XYLOSIDASE-LIKE PROTEIN-RELATED"/>
    <property type="match status" value="1"/>
</dbReference>
<dbReference type="InterPro" id="IPR001547">
    <property type="entry name" value="Glyco_hydro_5"/>
</dbReference>
<proteinExistence type="inferred from homology"/>
<evidence type="ECO:0000259" key="5">
    <source>
        <dbReference type="Pfam" id="PF00150"/>
    </source>
</evidence>
<dbReference type="InterPro" id="IPR051923">
    <property type="entry name" value="Glycosyl_Hydrolase_39"/>
</dbReference>
<feature type="signal peptide" evidence="4">
    <location>
        <begin position="1"/>
        <end position="26"/>
    </location>
</feature>
<feature type="chain" id="PRO_5041446336" evidence="4">
    <location>
        <begin position="27"/>
        <end position="567"/>
    </location>
</feature>
<accession>A0AA46BMT0</accession>
<dbReference type="SUPFAM" id="SSF51445">
    <property type="entry name" value="(Trans)glycosidases"/>
    <property type="match status" value="1"/>
</dbReference>
<dbReference type="AlphaFoldDB" id="A0AA46BMT0"/>
<name>A0AA46BMT0_9MICO</name>
<evidence type="ECO:0000256" key="3">
    <source>
        <dbReference type="RuleBase" id="RU361153"/>
    </source>
</evidence>
<gene>
    <name evidence="6" type="ORF">NCTC7915_00924</name>
</gene>
<dbReference type="PANTHER" id="PTHR12631">
    <property type="entry name" value="ALPHA-L-IDURONIDASE"/>
    <property type="match status" value="1"/>
</dbReference>
<keyword evidence="2 3" id="KW-0326">Glycosidase</keyword>
<keyword evidence="4" id="KW-0732">Signal</keyword>
<reference evidence="6 7" key="1">
    <citation type="submission" date="2018-06" db="EMBL/GenBank/DDBJ databases">
        <authorList>
            <consortium name="Pathogen Informatics"/>
            <person name="Doyle S."/>
        </authorList>
    </citation>
    <scope>NUCLEOTIDE SEQUENCE [LARGE SCALE GENOMIC DNA]</scope>
    <source>
        <strain evidence="6 7">NCTC7915</strain>
    </source>
</reference>
<dbReference type="RefSeq" id="WP_115030235.1">
    <property type="nucleotide sequence ID" value="NZ_UFYA01000001.1"/>
</dbReference>
<evidence type="ECO:0000256" key="2">
    <source>
        <dbReference type="ARBA" id="ARBA00023295"/>
    </source>
</evidence>
<evidence type="ECO:0000313" key="7">
    <source>
        <dbReference type="Proteomes" id="UP000254118"/>
    </source>
</evidence>
<sequence length="567" mass="60904">MRRMCSVATWSLTLMLVTFSAMNGQAAPASAASTTTWSQKSGMAIPGTRLAWGPPGQLEHDLDRVAASGVKWLRFDVPWSQISWEPGQADWARFDRIVEGARARGLRPLGVLSTMAPYARPAGTDYRYAPRTASERKAFAGFAKQAAARYKGKINHWEIWNEPNLDQAWSPTPSPAAYVELLRTTTPAIKSVNPAAITIAGGTGGATGAPDITPIDWYTGFYAQKPQGLFDALAVHPYSDLRYGWGGEMSTAPIIRTIMDKNGDANKEIWATEAGFPTGGQYRTTENDAARMMRESHTAWTQIRKHGPLFWYTLTDTSDATSEGHFGFYRLNGTAKPALAVLTALNAQPLPGGTTTPAPPATKPGTGYVVAPAANLTTNGKTTTASFTLYTTGTVPIRSLIMAVRDSSGRNFDIPVTATTTFRGSQTFTATRAALPAGTYTYAPAWQTTNGKWNGPTREGKHTVGAAPNSLSTAHATINNTARGATADIVTSVDGKLAVKALIVAMRDSSGANWDIWTAKNTTLTGLQRHHGTKQPLPAGTYTYTVAYQSSDGNWHEQAGKKTLTVH</sequence>
<comment type="similarity">
    <text evidence="3">Belongs to the glycosyl hydrolase 5 (cellulase A) family.</text>
</comment>
<comment type="caution">
    <text evidence="6">The sequence shown here is derived from an EMBL/GenBank/DDBJ whole genome shotgun (WGS) entry which is preliminary data.</text>
</comment>
<protein>
    <submittedName>
        <fullName evidence="6">Beta-xylosidase</fullName>
    </submittedName>
</protein>
<dbReference type="GO" id="GO:0000272">
    <property type="term" value="P:polysaccharide catabolic process"/>
    <property type="evidence" value="ECO:0007669"/>
    <property type="project" value="InterPro"/>
</dbReference>
<feature type="domain" description="Glycoside hydrolase family 5" evidence="5">
    <location>
        <begin position="41"/>
        <end position="301"/>
    </location>
</feature>
<keyword evidence="1 3" id="KW-0378">Hydrolase</keyword>
<evidence type="ECO:0000256" key="4">
    <source>
        <dbReference type="SAM" id="SignalP"/>
    </source>
</evidence>